<accession>A0ACC0V956</accession>
<sequence>MLHVSLGTAMGALSSAAAAAMKCQDFTIAMDLTARSAILDLPVLTTEAEVTEFHLNLAQQGNNLTGRLLKGYKDVSGSYNIRATYCEPEDGPGETLQIMTHGIGFDRSYWDIDYDNGNYSYVASAVQNHGYSTLAYDRLGVGESDKLLDVQIYLEVAALERLTDLAREGKLSPKIDAKYEKIVHLGHSFGSAITYNLVNQRPEISQGIVLQGYSHVPDFMGLFALGVNHVPVKKIPQLAMKYPKGYVTPGTRNGVQIAHFGPGDYDESMLDRAFMRAQPNTPGEILTVGSGGDIPSAFTGPSMVITGERDVPFCGGDCHATGAIDDKFSNLIEASGPMFPHASPFNATVVPGAGHGLNMGYSHEFTFDAILDFLDRHV</sequence>
<dbReference type="EMBL" id="CM047941">
    <property type="protein sequence ID" value="KAI9902422.1"/>
    <property type="molecule type" value="Genomic_DNA"/>
</dbReference>
<evidence type="ECO:0000313" key="2">
    <source>
        <dbReference type="Proteomes" id="UP001163324"/>
    </source>
</evidence>
<gene>
    <name evidence="1" type="ORF">N3K66_001774</name>
</gene>
<evidence type="ECO:0000313" key="1">
    <source>
        <dbReference type="EMBL" id="KAI9902422.1"/>
    </source>
</evidence>
<protein>
    <submittedName>
        <fullName evidence="1">Uncharacterized protein</fullName>
    </submittedName>
</protein>
<organism evidence="1 2">
    <name type="scientific">Trichothecium roseum</name>
    <dbReference type="NCBI Taxonomy" id="47278"/>
    <lineage>
        <taxon>Eukaryota</taxon>
        <taxon>Fungi</taxon>
        <taxon>Dikarya</taxon>
        <taxon>Ascomycota</taxon>
        <taxon>Pezizomycotina</taxon>
        <taxon>Sordariomycetes</taxon>
        <taxon>Hypocreomycetidae</taxon>
        <taxon>Hypocreales</taxon>
        <taxon>Hypocreales incertae sedis</taxon>
        <taxon>Trichothecium</taxon>
    </lineage>
</organism>
<reference evidence="1" key="1">
    <citation type="submission" date="2022-10" db="EMBL/GenBank/DDBJ databases">
        <title>Complete Genome of Trichothecium roseum strain YXFP-22015, a Plant Pathogen Isolated from Citrus.</title>
        <authorList>
            <person name="Wang Y."/>
            <person name="Zhu L."/>
        </authorList>
    </citation>
    <scope>NUCLEOTIDE SEQUENCE</scope>
    <source>
        <strain evidence="1">YXFP-22015</strain>
    </source>
</reference>
<dbReference type="Proteomes" id="UP001163324">
    <property type="component" value="Chromosome 2"/>
</dbReference>
<comment type="caution">
    <text evidence="1">The sequence shown here is derived from an EMBL/GenBank/DDBJ whole genome shotgun (WGS) entry which is preliminary data.</text>
</comment>
<proteinExistence type="predicted"/>
<keyword evidence="2" id="KW-1185">Reference proteome</keyword>
<name>A0ACC0V956_9HYPO</name>